<reference evidence="2 3" key="1">
    <citation type="journal article" date="2019" name="Sci. Rep.">
        <title>A high-quality genome of Eragrostis curvula grass provides insights into Poaceae evolution and supports new strategies to enhance forage quality.</title>
        <authorList>
            <person name="Carballo J."/>
            <person name="Santos B.A.C.M."/>
            <person name="Zappacosta D."/>
            <person name="Garbus I."/>
            <person name="Selva J.P."/>
            <person name="Gallo C.A."/>
            <person name="Diaz A."/>
            <person name="Albertini E."/>
            <person name="Caccamo M."/>
            <person name="Echenique V."/>
        </authorList>
    </citation>
    <scope>NUCLEOTIDE SEQUENCE [LARGE SCALE GENOMIC DNA]</scope>
    <source>
        <strain evidence="3">cv. Victoria</strain>
        <tissue evidence="2">Leaf</tissue>
    </source>
</reference>
<feature type="non-terminal residue" evidence="2">
    <location>
        <position position="1"/>
    </location>
</feature>
<feature type="domain" description="MATH" evidence="1">
    <location>
        <begin position="42"/>
        <end position="120"/>
    </location>
</feature>
<dbReference type="SUPFAM" id="SSF49599">
    <property type="entry name" value="TRAF domain-like"/>
    <property type="match status" value="1"/>
</dbReference>
<evidence type="ECO:0000259" key="1">
    <source>
        <dbReference type="Pfam" id="PF22486"/>
    </source>
</evidence>
<protein>
    <recommendedName>
        <fullName evidence="1">MATH domain-containing protein</fullName>
    </recommendedName>
</protein>
<dbReference type="Proteomes" id="UP000324897">
    <property type="component" value="Unassembled WGS sequence"/>
</dbReference>
<dbReference type="InterPro" id="IPR002083">
    <property type="entry name" value="MATH/TRAF_dom"/>
</dbReference>
<keyword evidence="3" id="KW-1185">Reference proteome</keyword>
<dbReference type="InterPro" id="IPR008974">
    <property type="entry name" value="TRAF-like"/>
</dbReference>
<name>A0A5J9SMS6_9POAL</name>
<dbReference type="OrthoDB" id="684466at2759"/>
<accession>A0A5J9SMS6</accession>
<dbReference type="AlphaFoldDB" id="A0A5J9SMS6"/>
<dbReference type="Gene3D" id="2.60.210.10">
    <property type="entry name" value="Apoptosis, Tumor Necrosis Factor Receptor Associated Protein 2, Chain A"/>
    <property type="match status" value="1"/>
</dbReference>
<comment type="caution">
    <text evidence="2">The sequence shown here is derived from an EMBL/GenBank/DDBJ whole genome shotgun (WGS) entry which is preliminary data.</text>
</comment>
<sequence length="146" mass="15673">MAATRSSASRRALCSASAIVCKQVTGTHVLRVDGYSHLREVGKIGAYLAIASDPNAKEPVSARTKFSVLDRLRNPGLVKETVMASFKAGGTWGYGCLIGGEDLHKSEYLNNDSFAIRCDITVTTVSERPDHVVFIAGNTEPDVTQT</sequence>
<dbReference type="CDD" id="cd00121">
    <property type="entry name" value="MATH"/>
    <property type="match status" value="1"/>
</dbReference>
<proteinExistence type="predicted"/>
<dbReference type="EMBL" id="RWGY01000615">
    <property type="protein sequence ID" value="TVU00274.1"/>
    <property type="molecule type" value="Genomic_DNA"/>
</dbReference>
<gene>
    <name evidence="2" type="ORF">EJB05_54309</name>
</gene>
<evidence type="ECO:0000313" key="2">
    <source>
        <dbReference type="EMBL" id="TVU00274.1"/>
    </source>
</evidence>
<evidence type="ECO:0000313" key="3">
    <source>
        <dbReference type="Proteomes" id="UP000324897"/>
    </source>
</evidence>
<dbReference type="Pfam" id="PF22486">
    <property type="entry name" value="MATH_2"/>
    <property type="match status" value="1"/>
</dbReference>
<organism evidence="2 3">
    <name type="scientific">Eragrostis curvula</name>
    <name type="common">weeping love grass</name>
    <dbReference type="NCBI Taxonomy" id="38414"/>
    <lineage>
        <taxon>Eukaryota</taxon>
        <taxon>Viridiplantae</taxon>
        <taxon>Streptophyta</taxon>
        <taxon>Embryophyta</taxon>
        <taxon>Tracheophyta</taxon>
        <taxon>Spermatophyta</taxon>
        <taxon>Magnoliopsida</taxon>
        <taxon>Liliopsida</taxon>
        <taxon>Poales</taxon>
        <taxon>Poaceae</taxon>
        <taxon>PACMAD clade</taxon>
        <taxon>Chloridoideae</taxon>
        <taxon>Eragrostideae</taxon>
        <taxon>Eragrostidinae</taxon>
        <taxon>Eragrostis</taxon>
    </lineage>
</organism>
<dbReference type="Gramene" id="TVU00274">
    <property type="protein sequence ID" value="TVU00274"/>
    <property type="gene ID" value="EJB05_54309"/>
</dbReference>